<dbReference type="Pfam" id="PF00128">
    <property type="entry name" value="Alpha-amylase"/>
    <property type="match status" value="1"/>
</dbReference>
<evidence type="ECO:0000256" key="1">
    <source>
        <dbReference type="ARBA" id="ARBA00022729"/>
    </source>
</evidence>
<feature type="chain" id="PRO_5033778790" evidence="2">
    <location>
        <begin position="19"/>
        <end position="124"/>
    </location>
</feature>
<dbReference type="EMBL" id="UFQT01000099">
    <property type="protein sequence ID" value="SSX19865.1"/>
    <property type="molecule type" value="Genomic_DNA"/>
</dbReference>
<dbReference type="EMBL" id="UFQS01000099">
    <property type="protein sequence ID" value="SSW99485.1"/>
    <property type="molecule type" value="Genomic_DNA"/>
</dbReference>
<organism evidence="4">
    <name type="scientific">Culicoides sonorensis</name>
    <name type="common">Biting midge</name>
    <dbReference type="NCBI Taxonomy" id="179676"/>
    <lineage>
        <taxon>Eukaryota</taxon>
        <taxon>Metazoa</taxon>
        <taxon>Ecdysozoa</taxon>
        <taxon>Arthropoda</taxon>
        <taxon>Hexapoda</taxon>
        <taxon>Insecta</taxon>
        <taxon>Pterygota</taxon>
        <taxon>Neoptera</taxon>
        <taxon>Endopterygota</taxon>
        <taxon>Diptera</taxon>
        <taxon>Nematocera</taxon>
        <taxon>Chironomoidea</taxon>
        <taxon>Ceratopogonidae</taxon>
        <taxon>Ceratopogoninae</taxon>
        <taxon>Culicoides</taxon>
        <taxon>Monoculicoides</taxon>
    </lineage>
</organism>
<accession>A0A336K7Y7</accession>
<reference evidence="5" key="2">
    <citation type="submission" date="2018-07" db="EMBL/GenBank/DDBJ databases">
        <authorList>
            <person name="Quirk P.G."/>
            <person name="Krulwich T.A."/>
        </authorList>
    </citation>
    <scope>NUCLEOTIDE SEQUENCE</scope>
</reference>
<dbReference type="OMA" id="SCFINAK"/>
<evidence type="ECO:0000256" key="2">
    <source>
        <dbReference type="SAM" id="SignalP"/>
    </source>
</evidence>
<feature type="domain" description="Glycosyl hydrolase family 13 catalytic" evidence="3">
    <location>
        <begin position="29"/>
        <end position="118"/>
    </location>
</feature>
<dbReference type="PANTHER" id="PTHR10357">
    <property type="entry name" value="ALPHA-AMYLASE FAMILY MEMBER"/>
    <property type="match status" value="1"/>
</dbReference>
<proteinExistence type="predicted"/>
<dbReference type="InterPro" id="IPR017853">
    <property type="entry name" value="GH"/>
</dbReference>
<evidence type="ECO:0000313" key="5">
    <source>
        <dbReference type="EMBL" id="SSX19865.1"/>
    </source>
</evidence>
<dbReference type="GO" id="GO:0005975">
    <property type="term" value="P:carbohydrate metabolic process"/>
    <property type="evidence" value="ECO:0007669"/>
    <property type="project" value="InterPro"/>
</dbReference>
<protein>
    <submittedName>
        <fullName evidence="4">CSON015622 protein</fullName>
    </submittedName>
</protein>
<gene>
    <name evidence="4" type="primary">CSON015622</name>
</gene>
<dbReference type="Gene3D" id="3.20.20.80">
    <property type="entry name" value="Glycosidases"/>
    <property type="match status" value="1"/>
</dbReference>
<dbReference type="SUPFAM" id="SSF51445">
    <property type="entry name" value="(Trans)glycosidases"/>
    <property type="match status" value="1"/>
</dbReference>
<dbReference type="InterPro" id="IPR006047">
    <property type="entry name" value="GH13_cat_dom"/>
</dbReference>
<sequence>MWFKLILLLVSHSCFINAKEWWQGANFYQIYPKSFMDSDDDGYGDLQGIRSKIPYLKDLGIDGVWLSPIYTSPQKDGGYDITNYTEIDPMFGTMNDFDQLIKTVKENGMHLILDYVPNVNQANF</sequence>
<dbReference type="PANTHER" id="PTHR10357:SF179">
    <property type="entry name" value="NEUTRAL AND BASIC AMINO ACID TRANSPORT PROTEIN RBAT"/>
    <property type="match status" value="1"/>
</dbReference>
<name>A0A336K7Y7_CULSO</name>
<evidence type="ECO:0000313" key="4">
    <source>
        <dbReference type="EMBL" id="SSW99485.1"/>
    </source>
</evidence>
<keyword evidence="1 2" id="KW-0732">Signal</keyword>
<reference evidence="4" key="1">
    <citation type="submission" date="2018-04" db="EMBL/GenBank/DDBJ databases">
        <authorList>
            <person name="Go L.Y."/>
            <person name="Mitchell J.A."/>
        </authorList>
    </citation>
    <scope>NUCLEOTIDE SEQUENCE</scope>
    <source>
        <tissue evidence="4">Whole organism</tissue>
    </source>
</reference>
<evidence type="ECO:0000259" key="3">
    <source>
        <dbReference type="Pfam" id="PF00128"/>
    </source>
</evidence>
<dbReference type="VEuPathDB" id="VectorBase:CSON015622"/>
<dbReference type="AlphaFoldDB" id="A0A336K7Y7"/>
<feature type="signal peptide" evidence="2">
    <location>
        <begin position="1"/>
        <end position="18"/>
    </location>
</feature>